<evidence type="ECO:0000313" key="2">
    <source>
        <dbReference type="EMBL" id="KAB7500677.1"/>
    </source>
</evidence>
<evidence type="ECO:0000313" key="3">
    <source>
        <dbReference type="Proteomes" id="UP000326759"/>
    </source>
</evidence>
<protein>
    <submittedName>
        <fullName evidence="2">Uncharacterized protein</fullName>
    </submittedName>
</protein>
<dbReference type="AlphaFoldDB" id="A0A5N5T3F3"/>
<feature type="region of interest" description="Disordered" evidence="1">
    <location>
        <begin position="1"/>
        <end position="38"/>
    </location>
</feature>
<comment type="caution">
    <text evidence="2">The sequence shown here is derived from an EMBL/GenBank/DDBJ whole genome shotgun (WGS) entry which is preliminary data.</text>
</comment>
<dbReference type="OrthoDB" id="10294689at2759"/>
<dbReference type="EMBL" id="SEYY01013110">
    <property type="protein sequence ID" value="KAB7500677.1"/>
    <property type="molecule type" value="Genomic_DNA"/>
</dbReference>
<proteinExistence type="predicted"/>
<keyword evidence="3" id="KW-1185">Reference proteome</keyword>
<gene>
    <name evidence="2" type="ORF">Anas_08299</name>
</gene>
<accession>A0A5N5T3F3</accession>
<dbReference type="Proteomes" id="UP000326759">
    <property type="component" value="Unassembled WGS sequence"/>
</dbReference>
<sequence>MAEKKSQKSRLKSSDNLSESRKNSPRNSSLFKNKDSSNEPSAEKKIFIAKNLKLTAIGTCFVPPQYNICNPDVSQIPTEHLSQSTRADYKLPSKGPYSIAVIGEHIISEEFCSEIKQYCADNFLNENILFHCSDDPTIEEIKSSDFFLFLVHLDKYYSLTSMQEKIEKVFKIVKYLSSKSLVIGISHGKVCNRAIPAEDYQNFLVNFQIPSYTFCPIF</sequence>
<name>A0A5N5T3F3_9CRUS</name>
<reference evidence="2 3" key="1">
    <citation type="journal article" date="2019" name="PLoS Biol.">
        <title>Sex chromosomes control vertical transmission of feminizing Wolbachia symbionts in an isopod.</title>
        <authorList>
            <person name="Becking T."/>
            <person name="Chebbi M.A."/>
            <person name="Giraud I."/>
            <person name="Moumen B."/>
            <person name="Laverre T."/>
            <person name="Caubet Y."/>
            <person name="Peccoud J."/>
            <person name="Gilbert C."/>
            <person name="Cordaux R."/>
        </authorList>
    </citation>
    <scope>NUCLEOTIDE SEQUENCE [LARGE SCALE GENOMIC DNA]</scope>
    <source>
        <strain evidence="2">ANa2</strain>
        <tissue evidence="2">Whole body excluding digestive tract and cuticle</tissue>
    </source>
</reference>
<evidence type="ECO:0000256" key="1">
    <source>
        <dbReference type="SAM" id="MobiDB-lite"/>
    </source>
</evidence>
<organism evidence="2 3">
    <name type="scientific">Armadillidium nasatum</name>
    <dbReference type="NCBI Taxonomy" id="96803"/>
    <lineage>
        <taxon>Eukaryota</taxon>
        <taxon>Metazoa</taxon>
        <taxon>Ecdysozoa</taxon>
        <taxon>Arthropoda</taxon>
        <taxon>Crustacea</taxon>
        <taxon>Multicrustacea</taxon>
        <taxon>Malacostraca</taxon>
        <taxon>Eumalacostraca</taxon>
        <taxon>Peracarida</taxon>
        <taxon>Isopoda</taxon>
        <taxon>Oniscidea</taxon>
        <taxon>Crinocheta</taxon>
        <taxon>Armadillidiidae</taxon>
        <taxon>Armadillidium</taxon>
    </lineage>
</organism>